<keyword evidence="10" id="KW-1185">Reference proteome</keyword>
<evidence type="ECO:0000256" key="3">
    <source>
        <dbReference type="ARBA" id="ARBA00022827"/>
    </source>
</evidence>
<evidence type="ECO:0000313" key="10">
    <source>
        <dbReference type="Proteomes" id="UP000774617"/>
    </source>
</evidence>
<evidence type="ECO:0000256" key="1">
    <source>
        <dbReference type="ARBA" id="ARBA00007992"/>
    </source>
</evidence>
<protein>
    <recommendedName>
        <fullName evidence="8">FAD-binding domain-containing protein</fullName>
    </recommendedName>
</protein>
<keyword evidence="3" id="KW-0274">FAD</keyword>
<organism evidence="9 10">
    <name type="scientific">Macrophomina phaseolina</name>
    <dbReference type="NCBI Taxonomy" id="35725"/>
    <lineage>
        <taxon>Eukaryota</taxon>
        <taxon>Fungi</taxon>
        <taxon>Dikarya</taxon>
        <taxon>Ascomycota</taxon>
        <taxon>Pezizomycotina</taxon>
        <taxon>Dothideomycetes</taxon>
        <taxon>Dothideomycetes incertae sedis</taxon>
        <taxon>Botryosphaeriales</taxon>
        <taxon>Botryosphaeriaceae</taxon>
        <taxon>Macrophomina</taxon>
    </lineage>
</organism>
<comment type="similarity">
    <text evidence="1">Belongs to the paxM FAD-dependent monooxygenase family.</text>
</comment>
<dbReference type="EMBL" id="JAGTJR010000082">
    <property type="protein sequence ID" value="KAH7014043.1"/>
    <property type="molecule type" value="Genomic_DNA"/>
</dbReference>
<evidence type="ECO:0000256" key="6">
    <source>
        <dbReference type="SAM" id="MobiDB-lite"/>
    </source>
</evidence>
<comment type="caution">
    <text evidence="9">The sequence shown here is derived from an EMBL/GenBank/DDBJ whole genome shotgun (WGS) entry which is preliminary data.</text>
</comment>
<dbReference type="PRINTS" id="PR00420">
    <property type="entry name" value="RNGMNOXGNASE"/>
</dbReference>
<evidence type="ECO:0000256" key="5">
    <source>
        <dbReference type="ARBA" id="ARBA00023033"/>
    </source>
</evidence>
<evidence type="ECO:0000313" key="9">
    <source>
        <dbReference type="EMBL" id="KAH7014043.1"/>
    </source>
</evidence>
<evidence type="ECO:0000256" key="2">
    <source>
        <dbReference type="ARBA" id="ARBA00022630"/>
    </source>
</evidence>
<keyword evidence="7" id="KW-1133">Transmembrane helix</keyword>
<name>A0ABQ8FTL0_9PEZI</name>
<dbReference type="InterPro" id="IPR050493">
    <property type="entry name" value="FAD-dep_Monooxygenase_BioMet"/>
</dbReference>
<keyword evidence="2" id="KW-0285">Flavoprotein</keyword>
<feature type="domain" description="FAD-binding" evidence="8">
    <location>
        <begin position="15"/>
        <end position="369"/>
    </location>
</feature>
<gene>
    <name evidence="9" type="ORF">B0J12DRAFT_586678</name>
</gene>
<dbReference type="Gene3D" id="3.50.50.60">
    <property type="entry name" value="FAD/NAD(P)-binding domain"/>
    <property type="match status" value="1"/>
</dbReference>
<dbReference type="Proteomes" id="UP000774617">
    <property type="component" value="Unassembled WGS sequence"/>
</dbReference>
<evidence type="ECO:0000256" key="7">
    <source>
        <dbReference type="SAM" id="Phobius"/>
    </source>
</evidence>
<accession>A0ABQ8FTL0</accession>
<dbReference type="InterPro" id="IPR002938">
    <property type="entry name" value="FAD-bd"/>
</dbReference>
<dbReference type="Pfam" id="PF01494">
    <property type="entry name" value="FAD_binding_3"/>
    <property type="match status" value="1"/>
</dbReference>
<dbReference type="PANTHER" id="PTHR13789:SF309">
    <property type="entry name" value="PUTATIVE (AFU_ORTHOLOGUE AFUA_6G14510)-RELATED"/>
    <property type="match status" value="1"/>
</dbReference>
<reference evidence="9 10" key="1">
    <citation type="journal article" date="2021" name="Nat. Commun.">
        <title>Genetic determinants of endophytism in the Arabidopsis root mycobiome.</title>
        <authorList>
            <person name="Mesny F."/>
            <person name="Miyauchi S."/>
            <person name="Thiergart T."/>
            <person name="Pickel B."/>
            <person name="Atanasova L."/>
            <person name="Karlsson M."/>
            <person name="Huettel B."/>
            <person name="Barry K.W."/>
            <person name="Haridas S."/>
            <person name="Chen C."/>
            <person name="Bauer D."/>
            <person name="Andreopoulos W."/>
            <person name="Pangilinan J."/>
            <person name="LaButti K."/>
            <person name="Riley R."/>
            <person name="Lipzen A."/>
            <person name="Clum A."/>
            <person name="Drula E."/>
            <person name="Henrissat B."/>
            <person name="Kohler A."/>
            <person name="Grigoriev I.V."/>
            <person name="Martin F.M."/>
            <person name="Hacquard S."/>
        </authorList>
    </citation>
    <scope>NUCLEOTIDE SEQUENCE [LARGE SCALE GENOMIC DNA]</scope>
    <source>
        <strain evidence="9 10">MPI-SDFR-AT-0080</strain>
    </source>
</reference>
<sequence>MSAIDSTHRKSPLHIIIVGGGIGGLFTAIALRSRCDYSVTVLEKNSALRCAGGTIALQPSAVRIIKAYGLGPVFEKNMRVGPEAWWRWRRYNSGELLAEREGRSYKETFGCESWSFSRQRLLEILGKAVVDRGVEVRLGCRIVGFEDCVRPCLTLENGDKVRADVVVGADGIHSFVRGCVILRDEFKVTTALHAWMVKIPLDGLESDPDILPYLQDVNFWLGPGRSITSASIPQENVYNMTLFIDEKGDDQGFQLSGKDFSKAIQSFGSFNPFITKILTRAQGEQAYFWRVYEVSPLRSWRSKGGRIVLLGDSAHAMVPFAAQGASQCIEDAVTLAECLSHHHDGVGLGRLLQIYEEIRKPRAESVAARSAVRRVTFHLADGSEQQERDRKMQKQGRSYKPDRQTWNGEHIDEPPAVDSPLHDPYLLGYDAISHVSSNHLHRLA</sequence>
<dbReference type="SUPFAM" id="SSF51905">
    <property type="entry name" value="FAD/NAD(P)-binding domain"/>
    <property type="match status" value="1"/>
</dbReference>
<dbReference type="InterPro" id="IPR036188">
    <property type="entry name" value="FAD/NAD-bd_sf"/>
</dbReference>
<dbReference type="PANTHER" id="PTHR13789">
    <property type="entry name" value="MONOOXYGENASE"/>
    <property type="match status" value="1"/>
</dbReference>
<keyword evidence="4" id="KW-0560">Oxidoreductase</keyword>
<keyword evidence="7" id="KW-0472">Membrane</keyword>
<evidence type="ECO:0000259" key="8">
    <source>
        <dbReference type="Pfam" id="PF01494"/>
    </source>
</evidence>
<evidence type="ECO:0000256" key="4">
    <source>
        <dbReference type="ARBA" id="ARBA00023002"/>
    </source>
</evidence>
<keyword evidence="5" id="KW-0503">Monooxygenase</keyword>
<feature type="transmembrane region" description="Helical" evidence="7">
    <location>
        <begin position="12"/>
        <end position="31"/>
    </location>
</feature>
<proteinExistence type="inferred from homology"/>
<feature type="compositionally biased region" description="Basic and acidic residues" evidence="6">
    <location>
        <begin position="399"/>
        <end position="413"/>
    </location>
</feature>
<keyword evidence="7" id="KW-0812">Transmembrane</keyword>
<feature type="region of interest" description="Disordered" evidence="6">
    <location>
        <begin position="381"/>
        <end position="417"/>
    </location>
</feature>